<keyword evidence="8" id="KW-1185">Reference proteome</keyword>
<dbReference type="Gene3D" id="3.30.1360.20">
    <property type="entry name" value="Transcriptional coactivator/pterin dehydratase"/>
    <property type="match status" value="1"/>
</dbReference>
<keyword evidence="4" id="KW-0456">Lyase</keyword>
<reference evidence="7 8" key="1">
    <citation type="journal article" date="2016" name="Genome Biol. Evol.">
        <title>Divergent and convergent evolution of fungal pathogenicity.</title>
        <authorList>
            <person name="Shang Y."/>
            <person name="Xiao G."/>
            <person name="Zheng P."/>
            <person name="Cen K."/>
            <person name="Zhan S."/>
            <person name="Wang C."/>
        </authorList>
    </citation>
    <scope>NUCLEOTIDE SEQUENCE [LARGE SCALE GENOMIC DNA]</scope>
    <source>
        <strain evidence="7 8">RCEF 2490</strain>
    </source>
</reference>
<dbReference type="EMBL" id="AZGY01000021">
    <property type="protein sequence ID" value="KZZ90436.1"/>
    <property type="molecule type" value="Genomic_DNA"/>
</dbReference>
<feature type="region of interest" description="Disordered" evidence="6">
    <location>
        <begin position="28"/>
        <end position="49"/>
    </location>
</feature>
<evidence type="ECO:0000256" key="5">
    <source>
        <dbReference type="ARBA" id="ARBA00030497"/>
    </source>
</evidence>
<dbReference type="Pfam" id="PF01329">
    <property type="entry name" value="Pterin_4a"/>
    <property type="match status" value="1"/>
</dbReference>
<proteinExistence type="inferred from homology"/>
<sequence length="153" mass="17168">MAHHCLASYSTRPLPRSRRILSTRMLMSTGVQQQQQQQPQPRYSPGTDEQATTLALTPLLISSQAGGRWTLSSDGTALERIFQFKSFNKTWVYNTTFIRWTTHNPAGLSEKDVTLAALCDALAKDMGDNILITDPTKSEVRRLVDQVCVRTKV</sequence>
<evidence type="ECO:0000313" key="8">
    <source>
        <dbReference type="Proteomes" id="UP000078544"/>
    </source>
</evidence>
<name>A0A167XT69_9HYPO</name>
<evidence type="ECO:0000256" key="6">
    <source>
        <dbReference type="SAM" id="MobiDB-lite"/>
    </source>
</evidence>
<dbReference type="OrthoDB" id="277398at2759"/>
<dbReference type="PANTHER" id="PTHR12599">
    <property type="entry name" value="PTERIN-4-ALPHA-CARBINOLAMINE DEHYDRATASE"/>
    <property type="match status" value="1"/>
</dbReference>
<accession>A0A167XT69</accession>
<dbReference type="STRING" id="1081109.A0A167XT69"/>
<evidence type="ECO:0000256" key="4">
    <source>
        <dbReference type="ARBA" id="ARBA00023239"/>
    </source>
</evidence>
<dbReference type="CDD" id="cd00488">
    <property type="entry name" value="PCD_DCoH"/>
    <property type="match status" value="1"/>
</dbReference>
<evidence type="ECO:0000256" key="2">
    <source>
        <dbReference type="ARBA" id="ARBA00006472"/>
    </source>
</evidence>
<dbReference type="GO" id="GO:0006729">
    <property type="term" value="P:tetrahydrobiopterin biosynthetic process"/>
    <property type="evidence" value="ECO:0007669"/>
    <property type="project" value="InterPro"/>
</dbReference>
<dbReference type="EC" id="4.2.1.96" evidence="3"/>
<evidence type="ECO:0000313" key="7">
    <source>
        <dbReference type="EMBL" id="KZZ90436.1"/>
    </source>
</evidence>
<dbReference type="SUPFAM" id="SSF55248">
    <property type="entry name" value="PCD-like"/>
    <property type="match status" value="1"/>
</dbReference>
<dbReference type="PANTHER" id="PTHR12599:SF0">
    <property type="entry name" value="PTERIN-4-ALPHA-CARBINOLAMINE DEHYDRATASE"/>
    <property type="match status" value="1"/>
</dbReference>
<dbReference type="InterPro" id="IPR036428">
    <property type="entry name" value="PCD_sf"/>
</dbReference>
<comment type="caution">
    <text evidence="7">The sequence shown here is derived from an EMBL/GenBank/DDBJ whole genome shotgun (WGS) entry which is preliminary data.</text>
</comment>
<evidence type="ECO:0000256" key="1">
    <source>
        <dbReference type="ARBA" id="ARBA00001554"/>
    </source>
</evidence>
<gene>
    <name evidence="7" type="ORF">AAL_07122</name>
</gene>
<comment type="catalytic activity">
    <reaction evidence="1">
        <text>(4aS,6R)-4a-hydroxy-L-erythro-5,6,7,8-tetrahydrobiopterin = (6R)-L-erythro-6,7-dihydrobiopterin + H2O</text>
        <dbReference type="Rhea" id="RHEA:11920"/>
        <dbReference type="ChEBI" id="CHEBI:15377"/>
        <dbReference type="ChEBI" id="CHEBI:15642"/>
        <dbReference type="ChEBI" id="CHEBI:43120"/>
        <dbReference type="EC" id="4.2.1.96"/>
    </reaction>
</comment>
<dbReference type="Proteomes" id="UP000078544">
    <property type="component" value="Unassembled WGS sequence"/>
</dbReference>
<protein>
    <recommendedName>
        <fullName evidence="3">4a-hydroxytetrahydrobiopterin dehydratase</fullName>
        <ecNumber evidence="3">4.2.1.96</ecNumber>
    </recommendedName>
    <alternativeName>
        <fullName evidence="5">4-alpha-hydroxy-tetrahydropterin dehydratase</fullName>
    </alternativeName>
</protein>
<dbReference type="AlphaFoldDB" id="A0A167XT69"/>
<dbReference type="GO" id="GO:0008124">
    <property type="term" value="F:4-alpha-hydroxytetrahydrobiopterin dehydratase activity"/>
    <property type="evidence" value="ECO:0007669"/>
    <property type="project" value="UniProtKB-EC"/>
</dbReference>
<evidence type="ECO:0000256" key="3">
    <source>
        <dbReference type="ARBA" id="ARBA00013252"/>
    </source>
</evidence>
<organism evidence="7 8">
    <name type="scientific">Moelleriella libera RCEF 2490</name>
    <dbReference type="NCBI Taxonomy" id="1081109"/>
    <lineage>
        <taxon>Eukaryota</taxon>
        <taxon>Fungi</taxon>
        <taxon>Dikarya</taxon>
        <taxon>Ascomycota</taxon>
        <taxon>Pezizomycotina</taxon>
        <taxon>Sordariomycetes</taxon>
        <taxon>Hypocreomycetidae</taxon>
        <taxon>Hypocreales</taxon>
        <taxon>Clavicipitaceae</taxon>
        <taxon>Moelleriella</taxon>
    </lineage>
</organism>
<dbReference type="InterPro" id="IPR001533">
    <property type="entry name" value="Pterin_deHydtase"/>
</dbReference>
<comment type="similarity">
    <text evidence="2">Belongs to the pterin-4-alpha-carbinolamine dehydratase family.</text>
</comment>
<feature type="compositionally biased region" description="Low complexity" evidence="6">
    <location>
        <begin position="32"/>
        <end position="41"/>
    </location>
</feature>